<gene>
    <name evidence="1" type="ORF">GR257_25425</name>
</gene>
<dbReference type="Proteomes" id="UP000471705">
    <property type="component" value="Unassembled WGS sequence"/>
</dbReference>
<sequence length="252" mass="28039">MVAIVNFCFRLPALPLWQTTKSHVASLQIKHQLTKSKKSPFCFYSRLERYVAKIYPWDYHPDLIEDRLCAVAAMIVDGRHAALERYDEEAGDNGWTHGCRAFQFGRARILKAIDGGESPWLTAIDRSLQLIFKIGEVPIRIYKGLAEEPTGRTLRQSYGELQQLGLLFPSRDEGHDLAYRFAIETDVEGSVIAVNFVGLHGETAVLNWGVPFDNTLGFTGTVGREASESVELDAPRVGIRSDRAVDNGGADG</sequence>
<accession>A0A7K3VN67</accession>
<dbReference type="EMBL" id="WUFV01000018">
    <property type="protein sequence ID" value="NEK18157.1"/>
    <property type="molecule type" value="Genomic_DNA"/>
</dbReference>
<name>A0A7K3VN67_RHILE</name>
<reference evidence="1 2" key="1">
    <citation type="submission" date="2019-12" db="EMBL/GenBank/DDBJ databases">
        <title>Rhizobium genotypes associated with high levels of biological nitrogen fixation by grain legumes in a temperate-maritime cropping system.</title>
        <authorList>
            <person name="Maluk M."/>
            <person name="Francesc Ferrando Molina F."/>
            <person name="Lopez Del Egido L."/>
            <person name="Lafos M."/>
            <person name="Langarica-Fuentes A."/>
            <person name="Gebre Yohannes G."/>
            <person name="Young M.W."/>
            <person name="Martin P."/>
            <person name="Gantlett R."/>
            <person name="Kenicer G."/>
            <person name="Hawes C."/>
            <person name="Begg G.S."/>
            <person name="Quilliam R.S."/>
            <person name="Squire G.R."/>
            <person name="Poole P.S."/>
            <person name="Young P.W."/>
            <person name="Iannetta P.M."/>
            <person name="James E.K."/>
        </authorList>
    </citation>
    <scope>NUCLEOTIDE SEQUENCE [LARGE SCALE GENOMIC DNA]</scope>
    <source>
        <strain evidence="1 2">JHI54</strain>
    </source>
</reference>
<protein>
    <submittedName>
        <fullName evidence="1">Uncharacterized protein</fullName>
    </submittedName>
</protein>
<proteinExistence type="predicted"/>
<evidence type="ECO:0000313" key="2">
    <source>
        <dbReference type="Proteomes" id="UP000471705"/>
    </source>
</evidence>
<comment type="caution">
    <text evidence="1">The sequence shown here is derived from an EMBL/GenBank/DDBJ whole genome shotgun (WGS) entry which is preliminary data.</text>
</comment>
<dbReference type="AlphaFoldDB" id="A0A7K3VN67"/>
<evidence type="ECO:0000313" key="1">
    <source>
        <dbReference type="EMBL" id="NEK18157.1"/>
    </source>
</evidence>
<organism evidence="1 2">
    <name type="scientific">Rhizobium leguminosarum</name>
    <dbReference type="NCBI Taxonomy" id="384"/>
    <lineage>
        <taxon>Bacteria</taxon>
        <taxon>Pseudomonadati</taxon>
        <taxon>Pseudomonadota</taxon>
        <taxon>Alphaproteobacteria</taxon>
        <taxon>Hyphomicrobiales</taxon>
        <taxon>Rhizobiaceae</taxon>
        <taxon>Rhizobium/Agrobacterium group</taxon>
        <taxon>Rhizobium</taxon>
    </lineage>
</organism>
<dbReference type="RefSeq" id="WP_164048579.1">
    <property type="nucleotide sequence ID" value="NZ_WUFV01000018.1"/>
</dbReference>